<dbReference type="InterPro" id="IPR036271">
    <property type="entry name" value="Tet_transcr_reg_TetR-rel_C_sf"/>
</dbReference>
<evidence type="ECO:0000313" key="7">
    <source>
        <dbReference type="Proteomes" id="UP001166585"/>
    </source>
</evidence>
<dbReference type="InterPro" id="IPR009057">
    <property type="entry name" value="Homeodomain-like_sf"/>
</dbReference>
<feature type="domain" description="HTH tetR-type" evidence="5">
    <location>
        <begin position="1"/>
        <end position="61"/>
    </location>
</feature>
<evidence type="ECO:0000256" key="1">
    <source>
        <dbReference type="ARBA" id="ARBA00023015"/>
    </source>
</evidence>
<dbReference type="SUPFAM" id="SSF48498">
    <property type="entry name" value="Tetracyclin repressor-like, C-terminal domain"/>
    <property type="match status" value="1"/>
</dbReference>
<feature type="DNA-binding region" description="H-T-H motif" evidence="4">
    <location>
        <begin position="24"/>
        <end position="43"/>
    </location>
</feature>
<dbReference type="PROSITE" id="PS50977">
    <property type="entry name" value="HTH_TETR_2"/>
    <property type="match status" value="1"/>
</dbReference>
<evidence type="ECO:0000259" key="5">
    <source>
        <dbReference type="PROSITE" id="PS50977"/>
    </source>
</evidence>
<organism evidence="6 7">
    <name type="scientific">Ancylobacter radicis</name>
    <dbReference type="NCBI Taxonomy" id="2836179"/>
    <lineage>
        <taxon>Bacteria</taxon>
        <taxon>Pseudomonadati</taxon>
        <taxon>Pseudomonadota</taxon>
        <taxon>Alphaproteobacteria</taxon>
        <taxon>Hyphomicrobiales</taxon>
        <taxon>Xanthobacteraceae</taxon>
        <taxon>Ancylobacter</taxon>
    </lineage>
</organism>
<reference evidence="6" key="1">
    <citation type="submission" date="2021-05" db="EMBL/GenBank/DDBJ databases">
        <authorList>
            <person name="Sun Q."/>
            <person name="Inoue M."/>
        </authorList>
    </citation>
    <scope>NUCLEOTIDE SEQUENCE</scope>
    <source>
        <strain evidence="6">VKM B-3255</strain>
    </source>
</reference>
<dbReference type="SUPFAM" id="SSF46689">
    <property type="entry name" value="Homeodomain-like"/>
    <property type="match status" value="1"/>
</dbReference>
<comment type="caution">
    <text evidence="6">The sequence shown here is derived from an EMBL/GenBank/DDBJ whole genome shotgun (WGS) entry which is preliminary data.</text>
</comment>
<name>A0ABS5R9F4_9HYPH</name>
<dbReference type="PANTHER" id="PTHR47506:SF6">
    <property type="entry name" value="HTH-TYPE TRANSCRIPTIONAL REPRESSOR NEMR"/>
    <property type="match status" value="1"/>
</dbReference>
<evidence type="ECO:0000256" key="3">
    <source>
        <dbReference type="ARBA" id="ARBA00023163"/>
    </source>
</evidence>
<dbReference type="Gene3D" id="1.10.357.10">
    <property type="entry name" value="Tetracycline Repressor, domain 2"/>
    <property type="match status" value="1"/>
</dbReference>
<dbReference type="Pfam" id="PF16925">
    <property type="entry name" value="TetR_C_13"/>
    <property type="match status" value="1"/>
</dbReference>
<gene>
    <name evidence="6" type="ORF">KIP89_14390</name>
</gene>
<evidence type="ECO:0000256" key="2">
    <source>
        <dbReference type="ARBA" id="ARBA00023125"/>
    </source>
</evidence>
<dbReference type="RefSeq" id="WP_213756188.1">
    <property type="nucleotide sequence ID" value="NZ_JAHCQH010000018.1"/>
</dbReference>
<dbReference type="Pfam" id="PF00440">
    <property type="entry name" value="TetR_N"/>
    <property type="match status" value="1"/>
</dbReference>
<dbReference type="EMBL" id="JAHCQH010000018">
    <property type="protein sequence ID" value="MBS9478300.1"/>
    <property type="molecule type" value="Genomic_DNA"/>
</dbReference>
<evidence type="ECO:0000256" key="4">
    <source>
        <dbReference type="PROSITE-ProRule" id="PRU00335"/>
    </source>
</evidence>
<dbReference type="Proteomes" id="UP001166585">
    <property type="component" value="Unassembled WGS sequence"/>
</dbReference>
<dbReference type="PANTHER" id="PTHR47506">
    <property type="entry name" value="TRANSCRIPTIONAL REGULATORY PROTEIN"/>
    <property type="match status" value="1"/>
</dbReference>
<dbReference type="InterPro" id="IPR001647">
    <property type="entry name" value="HTH_TetR"/>
</dbReference>
<protein>
    <submittedName>
        <fullName evidence="6">TetR family transcriptional regulator C-terminal domain-containing protein</fullName>
    </submittedName>
</protein>
<accession>A0ABS5R9F4</accession>
<sequence>MSTRDKIVAAGRRAMLEQGYEGTGLGPLLASIAVPKGSFYHFFASKEAFAAAVLAAYAGQYRTQRQALFAQADVSPLARIERHLLQLEQDTLAEGNVAGCLYGVLALAAPGLGGELRGKLNEVFACWETDLAALIEEAQQAGEVDAGLDPREAAAHLIDCYEGTVIRARADDPAAAFARFRKFALAALGAGAKGPTGAPLS</sequence>
<keyword evidence="3" id="KW-0804">Transcription</keyword>
<proteinExistence type="predicted"/>
<dbReference type="InterPro" id="IPR011075">
    <property type="entry name" value="TetR_C"/>
</dbReference>
<evidence type="ECO:0000313" key="6">
    <source>
        <dbReference type="EMBL" id="MBS9478300.1"/>
    </source>
</evidence>
<keyword evidence="7" id="KW-1185">Reference proteome</keyword>
<keyword evidence="2 4" id="KW-0238">DNA-binding</keyword>
<keyword evidence="1" id="KW-0805">Transcription regulation</keyword>